<protein>
    <submittedName>
        <fullName evidence="1">Uncharacterized protein</fullName>
    </submittedName>
</protein>
<gene>
    <name evidence="1" type="ORF">GCM10010104_27500</name>
</gene>
<evidence type="ECO:0000313" key="2">
    <source>
        <dbReference type="Proteomes" id="UP001501474"/>
    </source>
</evidence>
<keyword evidence="2" id="KW-1185">Reference proteome</keyword>
<comment type="caution">
    <text evidence="1">The sequence shown here is derived from an EMBL/GenBank/DDBJ whole genome shotgun (WGS) entry which is preliminary data.</text>
</comment>
<proteinExistence type="predicted"/>
<organism evidence="1 2">
    <name type="scientific">Streptomyces indiaensis</name>
    <dbReference type="NCBI Taxonomy" id="284033"/>
    <lineage>
        <taxon>Bacteria</taxon>
        <taxon>Bacillati</taxon>
        <taxon>Actinomycetota</taxon>
        <taxon>Actinomycetes</taxon>
        <taxon>Kitasatosporales</taxon>
        <taxon>Streptomycetaceae</taxon>
        <taxon>Streptomyces</taxon>
    </lineage>
</organism>
<evidence type="ECO:0000313" key="1">
    <source>
        <dbReference type="EMBL" id="GAA2231965.1"/>
    </source>
</evidence>
<dbReference type="Proteomes" id="UP001501474">
    <property type="component" value="Unassembled WGS sequence"/>
</dbReference>
<dbReference type="EMBL" id="BAAART010000055">
    <property type="protein sequence ID" value="GAA2231965.1"/>
    <property type="molecule type" value="Genomic_DNA"/>
</dbReference>
<reference evidence="2" key="1">
    <citation type="journal article" date="2019" name="Int. J. Syst. Evol. Microbiol.">
        <title>The Global Catalogue of Microorganisms (GCM) 10K type strain sequencing project: providing services to taxonomists for standard genome sequencing and annotation.</title>
        <authorList>
            <consortium name="The Broad Institute Genomics Platform"/>
            <consortium name="The Broad Institute Genome Sequencing Center for Infectious Disease"/>
            <person name="Wu L."/>
            <person name="Ma J."/>
        </authorList>
    </citation>
    <scope>NUCLEOTIDE SEQUENCE [LARGE SCALE GENOMIC DNA]</scope>
    <source>
        <strain evidence="2">JCM 3053</strain>
    </source>
</reference>
<accession>A0ABP5QFJ9</accession>
<sequence>MYEMCTGPDEPGTTFVWHVKAKNGTVALCGVPLEPSPTEPVETDRHCPSCMTSFGRLVDQRG</sequence>
<name>A0ABP5QFJ9_9ACTN</name>